<dbReference type="Proteomes" id="UP000664218">
    <property type="component" value="Unassembled WGS sequence"/>
</dbReference>
<dbReference type="Gene3D" id="3.20.20.80">
    <property type="entry name" value="Glycosidases"/>
    <property type="match status" value="1"/>
</dbReference>
<proteinExistence type="predicted"/>
<dbReference type="InterPro" id="IPR006047">
    <property type="entry name" value="GH13_cat_dom"/>
</dbReference>
<dbReference type="InterPro" id="IPR017853">
    <property type="entry name" value="GH"/>
</dbReference>
<protein>
    <submittedName>
        <fullName evidence="4">Glycoside hydrolase family 13 protein</fullName>
    </submittedName>
</protein>
<evidence type="ECO:0000313" key="4">
    <source>
        <dbReference type="EMBL" id="MBO1265786.1"/>
    </source>
</evidence>
<feature type="domain" description="Glycosyl hydrolase family 13 catalytic" evidence="3">
    <location>
        <begin position="144"/>
        <end position="526"/>
    </location>
</feature>
<reference evidence="4" key="1">
    <citation type="submission" date="2021-03" db="EMBL/GenBank/DDBJ databases">
        <title>Proteiniclasticum marinus sp. nov., isolated from tidal flat sediment.</title>
        <authorList>
            <person name="Namirimu T."/>
            <person name="Yang J.-A."/>
            <person name="Yang S.-H."/>
            <person name="Kim Y.-J."/>
            <person name="Kwon K.K."/>
        </authorList>
    </citation>
    <scope>NUCLEOTIDE SEQUENCE</scope>
    <source>
        <strain evidence="4">SCR006</strain>
    </source>
</reference>
<dbReference type="PANTHER" id="PTHR10357">
    <property type="entry name" value="ALPHA-AMYLASE FAMILY MEMBER"/>
    <property type="match status" value="1"/>
</dbReference>
<evidence type="ECO:0000313" key="5">
    <source>
        <dbReference type="Proteomes" id="UP000664218"/>
    </source>
</evidence>
<dbReference type="GO" id="GO:0005975">
    <property type="term" value="P:carbohydrate metabolic process"/>
    <property type="evidence" value="ECO:0007669"/>
    <property type="project" value="InterPro"/>
</dbReference>
<keyword evidence="2" id="KW-0326">Glycosidase</keyword>
<accession>A0A939KK70</accession>
<dbReference type="SUPFAM" id="SSF51445">
    <property type="entry name" value="(Trans)glycosidases"/>
    <property type="match status" value="1"/>
</dbReference>
<sequence length="606" mass="70176">MNYRDITIEYNSFNETYKRPFGATKVNEEITFRILVEQAKNAEVTLVVAKEGHGERYIRMSPDEKAYHKASYTADEVGLCFYFFIISYQDHDVHRTVYAGSPGHGIGGEQIIKENRWDITPYQITFHNYTKPAPSWYKETIFYQIFVDRFYNGNEDQRISSPKKNSFLYATWEDTPMYIKDCQGNIIRWDFFGGNLLGVVKKLDYLKELGIGGIYLNPIFKARSNHKYDTGDYLCIDEMFGDEKTFQLLIEEAEKRGIRIVLDGVFNHVGADSKYFNAFGNYPDLGAAESMDSPYYPWFNFSHYPSEYESWWGVKDLPNVNEHNPSYRDFIVGKDGVIEKWTKMGIGGWRLDVADEMPDDFIKDIRTTMDSISEDNILIGEVWEDASNKIAYGKRRRYLLGDEIHATMNYPFKDGAIAYINGHMRARDLYTRFMSLKENYPREAFYSVLNNLGTHDTKRIYTEIDDVSKLTIAVGMLLTFPGVPCIYYGDEAGMKGEADPYNRGPYPWGNENEEISTIYRNMLKLRTSDEVFSKGDFIPFYQENLFGYMRTTAESAFLVLINRDPEEARLVISDVIGLESLPDAEAALLDDFYHLKSSSFTCIRLR</sequence>
<dbReference type="EMBL" id="JAFNJU010000009">
    <property type="protein sequence ID" value="MBO1265786.1"/>
    <property type="molecule type" value="Genomic_DNA"/>
</dbReference>
<dbReference type="Pfam" id="PF00128">
    <property type="entry name" value="Alpha-amylase"/>
    <property type="match status" value="1"/>
</dbReference>
<dbReference type="Gene3D" id="3.90.400.10">
    <property type="entry name" value="Oligo-1,6-glucosidase, Domain 2"/>
    <property type="match status" value="1"/>
</dbReference>
<evidence type="ECO:0000256" key="1">
    <source>
        <dbReference type="ARBA" id="ARBA00022801"/>
    </source>
</evidence>
<dbReference type="PANTHER" id="PTHR10357:SF210">
    <property type="entry name" value="MALTODEXTRIN GLUCOSIDASE"/>
    <property type="match status" value="1"/>
</dbReference>
<name>A0A939KK70_9CLOT</name>
<dbReference type="CDD" id="cd11338">
    <property type="entry name" value="AmyAc_CMD"/>
    <property type="match status" value="1"/>
</dbReference>
<keyword evidence="1 4" id="KW-0378">Hydrolase</keyword>
<dbReference type="InterPro" id="IPR045857">
    <property type="entry name" value="O16G_dom_2"/>
</dbReference>
<evidence type="ECO:0000256" key="2">
    <source>
        <dbReference type="ARBA" id="ARBA00023295"/>
    </source>
</evidence>
<dbReference type="SMART" id="SM00642">
    <property type="entry name" value="Aamy"/>
    <property type="match status" value="1"/>
</dbReference>
<dbReference type="AlphaFoldDB" id="A0A939KK70"/>
<dbReference type="GO" id="GO:0016798">
    <property type="term" value="F:hydrolase activity, acting on glycosyl bonds"/>
    <property type="evidence" value="ECO:0007669"/>
    <property type="project" value="UniProtKB-KW"/>
</dbReference>
<dbReference type="RefSeq" id="WP_207600306.1">
    <property type="nucleotide sequence ID" value="NZ_JAFNJU010000009.1"/>
</dbReference>
<gene>
    <name evidence="4" type="ORF">J3A84_12170</name>
</gene>
<keyword evidence="5" id="KW-1185">Reference proteome</keyword>
<organism evidence="4 5">
    <name type="scientific">Proteiniclasticum aestuarii</name>
    <dbReference type="NCBI Taxonomy" id="2817862"/>
    <lineage>
        <taxon>Bacteria</taxon>
        <taxon>Bacillati</taxon>
        <taxon>Bacillota</taxon>
        <taxon>Clostridia</taxon>
        <taxon>Eubacteriales</taxon>
        <taxon>Clostridiaceae</taxon>
        <taxon>Proteiniclasticum</taxon>
    </lineage>
</organism>
<evidence type="ECO:0000259" key="3">
    <source>
        <dbReference type="SMART" id="SM00642"/>
    </source>
</evidence>
<comment type="caution">
    <text evidence="4">The sequence shown here is derived from an EMBL/GenBank/DDBJ whole genome shotgun (WGS) entry which is preliminary data.</text>
</comment>